<evidence type="ECO:0000313" key="1">
    <source>
        <dbReference type="EMBL" id="MTB72419.1"/>
    </source>
</evidence>
<name>A0A6I3IV50_9MICO</name>
<organism evidence="1 2">
    <name type="scientific">Arsenicicoccus cauae</name>
    <dbReference type="NCBI Taxonomy" id="2663847"/>
    <lineage>
        <taxon>Bacteria</taxon>
        <taxon>Bacillati</taxon>
        <taxon>Actinomycetota</taxon>
        <taxon>Actinomycetes</taxon>
        <taxon>Micrococcales</taxon>
        <taxon>Intrasporangiaceae</taxon>
        <taxon>Arsenicicoccus</taxon>
    </lineage>
</organism>
<dbReference type="RefSeq" id="WP_288797930.1">
    <property type="nucleotide sequence ID" value="NZ_CP171001.1"/>
</dbReference>
<protein>
    <submittedName>
        <fullName evidence="1">RNA polymerase subunit sigma-70</fullName>
    </submittedName>
</protein>
<comment type="caution">
    <text evidence="1">The sequence shown here is derived from an EMBL/GenBank/DDBJ whole genome shotgun (WGS) entry which is preliminary data.</text>
</comment>
<proteinExistence type="predicted"/>
<accession>A0A6I3IV50</accession>
<keyword evidence="2" id="KW-1185">Reference proteome</keyword>
<dbReference type="Pfam" id="PF16264">
    <property type="entry name" value="SatD"/>
    <property type="match status" value="1"/>
</dbReference>
<gene>
    <name evidence="1" type="ORF">GGG17_10660</name>
</gene>
<reference evidence="1 2" key="1">
    <citation type="submission" date="2019-11" db="EMBL/GenBank/DDBJ databases">
        <title>Whole genome sequencing identifies a novel species of the genus Arsenicicoccus isolated from human blood.</title>
        <authorList>
            <person name="Jeong J.H."/>
            <person name="Kweon O.J."/>
            <person name="Kim H.R."/>
            <person name="Kim T.-H."/>
            <person name="Ha S.-M."/>
            <person name="Lee M.-K."/>
        </authorList>
    </citation>
    <scope>NUCLEOTIDE SEQUENCE [LARGE SCALE GENOMIC DNA]</scope>
    <source>
        <strain evidence="1 2">MKL-02</strain>
    </source>
</reference>
<dbReference type="EMBL" id="WLVL01000039">
    <property type="protein sequence ID" value="MTB72419.1"/>
    <property type="molecule type" value="Genomic_DNA"/>
</dbReference>
<dbReference type="InterPro" id="IPR032580">
    <property type="entry name" value="SatD"/>
</dbReference>
<dbReference type="AlphaFoldDB" id="A0A6I3IV50"/>
<sequence length="223" mass="23918">MSSSGSAQPVRYALLGDVVESRRAASRRALHERLGAALRRVDETVPALEPLTTTVSDEFQGVYPDVGSAVLASLLVRLHTLPDVDVRCGIGRGLVQVIDRDHVPPLQDGSAWWAAREAVEEAERRAATAATRSCRTWYVEDPDRPSGAAGVVLATLVLRDDLVGRLDARPLRVLLGVMSDLTQTMVAEQEGITQSAVSQLVAREGLAAVREAHAILAPSARDT</sequence>
<dbReference type="Proteomes" id="UP000431092">
    <property type="component" value="Unassembled WGS sequence"/>
</dbReference>
<evidence type="ECO:0000313" key="2">
    <source>
        <dbReference type="Proteomes" id="UP000431092"/>
    </source>
</evidence>